<dbReference type="VEuPathDB" id="ToxoDB:EPH_0015130"/>
<dbReference type="EMBL" id="HG690458">
    <property type="protein sequence ID" value="CDI74613.1"/>
    <property type="molecule type" value="Genomic_DNA"/>
</dbReference>
<feature type="region of interest" description="Disordered" evidence="1">
    <location>
        <begin position="33"/>
        <end position="53"/>
    </location>
</feature>
<feature type="compositionally biased region" description="Polar residues" evidence="1">
    <location>
        <begin position="131"/>
        <end position="155"/>
    </location>
</feature>
<evidence type="ECO:0000313" key="4">
    <source>
        <dbReference type="Proteomes" id="UP000018201"/>
    </source>
</evidence>
<reference evidence="3" key="1">
    <citation type="submission" date="2013-10" db="EMBL/GenBank/DDBJ databases">
        <title>Genomic analysis of the causative agents of coccidiosis in chickens.</title>
        <authorList>
            <person name="Reid A.J."/>
            <person name="Blake D."/>
            <person name="Billington K."/>
            <person name="Browne H."/>
            <person name="Dunn M."/>
            <person name="Hung S."/>
            <person name="Kawahara F."/>
            <person name="Miranda-Saavedra D."/>
            <person name="Mourier T."/>
            <person name="Nagra H."/>
            <person name="Otto T.D."/>
            <person name="Rawlings N."/>
            <person name="Sanchez A."/>
            <person name="Sanders M."/>
            <person name="Subramaniam C."/>
            <person name="Tay Y."/>
            <person name="Dear P."/>
            <person name="Doerig C."/>
            <person name="Gruber A."/>
            <person name="Parkinson J."/>
            <person name="Shirley M."/>
            <person name="Wan K.L."/>
            <person name="Berriman M."/>
            <person name="Tomley F."/>
            <person name="Pain A."/>
        </authorList>
    </citation>
    <scope>NUCLEOTIDE SEQUENCE [LARGE SCALE GENOMIC DNA]</scope>
    <source>
        <strain evidence="3">Houghton</strain>
    </source>
</reference>
<sequence>MRARRHRLFGENTSVAVMFGVLVALAISTGVEHAQGSPTRGGSEWSPETGASLLASDPSLRESFYSHEVALGEVQLERPVGAAAASLLQNAAGASREGGGDSTGTGEGPLQTQSAPSGEGAAQQPGAVQQDPLQESPETPAQAAPSRSPTKGTPETFQASEFAQGTTVLKGVTISVSSSIIQGAKVVQVAAFRGGAAVAVFNLTTTTAEKMKLLHDLSSLAANPEARFELTWEAISPTSGKLKLKLESAYNAAASKPTVTLTFDFKHVVGTRQSVDTVTASIPKEMLLQFKQLMEFKDWLAENAHPPILRQGAAFQITRMRLVGAEKQRFEVKGEEQALHWLHQVAARKDPVLSVAGEMERNAIIEIPYFEDVSWPTLLKLKGLVDESAKGHTSLSSFAGTVPGLKTEKFNVPASWFGLPPEQQYELWLNGRQPGATGVTPGQLNVSKLFGPGYTAGSPPLLFFDHVGQPFGANKQPDNLSLFGTRMTPVEKLPDYVAGQFSPAIVAKIVFPGGAAATHTISPVREWHKTEKRYSELRAALAPKEPEKQGALLSVGVNGKVYPLVAEFVEQYPTLLHLLAHLATEDPSFALNDVTLNFGASVPRSVQAIFILETPEGVQPWCIFQYEIPITKRNTVVIKSLLTKARKTAESPGGCNILNARGLRFETITAVAHVIQREPELKTANRQQLNFKGSSAECKRLGAIFTEAHRRGQPLAVYFSATFPILGDHDTFTDESGPHKAGEAVNIPLRPGAAALTGPFTVIHQWLKQHIPNLRLPVDLESMPAEDRNSLFNRIIVEVEGGEKIRLIDILRPLLHTPNWKALNPADLQLPYHLLTLPVKNMFVEGTLDFIVTTPDGGQEAHTVPIRPGESWGAAADSFFHSYPQVDREKTKLSLFDNNGSPVAVRPDTPVYVGVKEAIEQRRKMRSAHADEVQRFMEQNLRGADLVRPTKLRDLLTIIRKYVAAARPDVLAQLNLPDLATSQAEIAKLKAQVESLRAKPDKTAVDYDSINAIRRKIKSILAKETKWAMPSSLTFFHVQEKGVERDLTVPINNPELRMSDEFWRVYHSATRQSPEAAMMDFANVYEITFRVLGMEERREERIRKKHKAKVEKRAEKAAAQVKMKVKVVFDVENEESSSDTGVDINLPSDFAAGLTIGGKRSVVAQLGKLYSIPKSYFTFDGYPRVVLDTTKGGLPALKVALQAVCSRSDGTIGISPAELARVLTTRGGYGEKDLVFLLTTSGEKLRVSIENLRQIAPEKARMIMFGWRRTLADIKAEGEAKAKERAEAAAGEKALLFSVPGFRLWNRAHGDPEKNRRYLERLAVAFAKVHDDSNVQWKFAKHKGKMTPENIRQIRILLQSEKPRDAALVREILAILGVPSDDIARLTGRLNILILHEPTDQDKVLLREGVVTIDIARANGARISRNISAHGNPRTPLNIELPSGEYALTYSLYSPTQQISGRPCSIRTANDFKGIVWETALQWCNLRFEDLRGLASPFVWIEGTQTAMYPLSQPGTPVVSFQNDLPLGFTFRRPGSPLSGILPHDIYFNLAQQPGANVPGSTFVQRVPTPSGNISTNISYFGTEPERWGRRIDPGVAVTPRGTTGEFDVYPDPEQEETGKAFVNPLHNIVEIPGFSRMPELHDSFNLVFNLSKPPPPTGELVYVQAPAGNGRYFFCPGMTLQGFLNLKNKEEASRLCGIPVELLEGDIMVSAFSPGATPNYAPARPAVPVILVDRMQVPHYYTAQWDENPMRYIGPILEGGHPEDQIVFTFANSDQCVLTRQMLNGLKSWVELARFCSVTFEGTRPTQIVGTVQVQIVMPESLKTAFITTHHGVNPQDIFSKEPLAHVINNLLATQKPGMTLETTLEMTDGSKLNFSLIPDEWKNMPAPQIPGLTRITIKVVAKPAGHYADTNAGTLGDLLAQLNIGGSTPFSQFVAKVTGDVNGPTGIKIPSTDIRIGGPTPPGTPRPHFELEMFNPETLGADGYPVNFGTRVPIAYGAVPDTMPMENVIKMLHNPHIAFHQKPKPEYTVRCPAHLAWHIKITALAGTAVPLTSKAEHLDASFSEVVRWLSSTLGIEDADSIRVTVVIDGVAYRSPLSAAQLLGHNVGSVLGLAGAVDLDDSHDIVLIGQPAPGTTAKKLSPSQQMKFVVNGALYDQPPGSPLDFAKLLSIQVPGEGQAPTDYKFNITGPGGEAVQQLVPADFILLLQEIAEMHGNPGLSLVLSFLHSLKQVSKVAPGQTIQIDTQATGSTAFKHPNAAIDAILNTPAGSVPEGSYLVVFTGTGPTARKLTVPISPLDKDKKINHLLEHLNIALSSIADLKVQQKASGQIPVEDGSVDLGILGKKVKVPLRFISSTDKSSVDDLLKRMGQRLASMLQAAQLPHQQIVLRTVFTQHDGTTFSAETPLGTTENALQMLSRLNLWALVPEEAKHQHIKHVSMSVQVVGTPHDAPEMGQSSTPRPPAGVMLPTQQTWGTLPGQPASTVPGFFIQGPGDKRANLEDVGEQLVRVFLRKVVSQTDTWNRVFWGTQTPAGCIPKAEFPYYIVMGTKLADVPVPHGRDCMIVIQMDQKDFEVEHLYHEPPVQVSTPGGRKLLHSHSMEADAVKKPLRRLIEKAVGWDAVSSTQSCLITNPQVPFPCDDPLPLDLEGGTLEKLISNSRYVLVTTKNPPVEQAAAFVQRSPFLARINRVQNLRQISH</sequence>
<organism evidence="3 4">
    <name type="scientific">Eimeria praecox</name>
    <dbReference type="NCBI Taxonomy" id="51316"/>
    <lineage>
        <taxon>Eukaryota</taxon>
        <taxon>Sar</taxon>
        <taxon>Alveolata</taxon>
        <taxon>Apicomplexa</taxon>
        <taxon>Conoidasida</taxon>
        <taxon>Coccidia</taxon>
        <taxon>Eucoccidiorida</taxon>
        <taxon>Eimeriorina</taxon>
        <taxon>Eimeriidae</taxon>
        <taxon>Eimeria</taxon>
    </lineage>
</organism>
<evidence type="ECO:0000313" key="3">
    <source>
        <dbReference type="EMBL" id="CDI74613.1"/>
    </source>
</evidence>
<feature type="compositionally biased region" description="Gly residues" evidence="1">
    <location>
        <begin position="96"/>
        <end position="107"/>
    </location>
</feature>
<keyword evidence="2" id="KW-0732">Signal</keyword>
<accession>U6G5N4</accession>
<name>U6G5N4_9EIME</name>
<evidence type="ECO:0000256" key="1">
    <source>
        <dbReference type="SAM" id="MobiDB-lite"/>
    </source>
</evidence>
<dbReference type="Proteomes" id="UP000018201">
    <property type="component" value="Unassembled WGS sequence"/>
</dbReference>
<feature type="signal peptide" evidence="2">
    <location>
        <begin position="1"/>
        <end position="36"/>
    </location>
</feature>
<feature type="region of interest" description="Disordered" evidence="1">
    <location>
        <begin position="92"/>
        <end position="155"/>
    </location>
</feature>
<dbReference type="OrthoDB" id="345736at2759"/>
<feature type="chain" id="PRO_5004669589" description="Rhoptry neck protein RON8" evidence="2">
    <location>
        <begin position="37"/>
        <end position="2698"/>
    </location>
</feature>
<proteinExistence type="predicted"/>
<keyword evidence="4" id="KW-1185">Reference proteome</keyword>
<evidence type="ECO:0000256" key="2">
    <source>
        <dbReference type="SAM" id="SignalP"/>
    </source>
</evidence>
<protein>
    <recommendedName>
        <fullName evidence="5">Rhoptry neck protein RON8</fullName>
    </recommendedName>
</protein>
<gene>
    <name evidence="3" type="ORF">EPH_0015130</name>
</gene>
<evidence type="ECO:0008006" key="5">
    <source>
        <dbReference type="Google" id="ProtNLM"/>
    </source>
</evidence>
<reference evidence="3" key="2">
    <citation type="submission" date="2013-10" db="EMBL/GenBank/DDBJ databases">
        <authorList>
            <person name="Aslett M."/>
        </authorList>
    </citation>
    <scope>NUCLEOTIDE SEQUENCE [LARGE SCALE GENOMIC DNA]</scope>
    <source>
        <strain evidence="3">Houghton</strain>
    </source>
</reference>